<dbReference type="Gramene" id="KOM49786">
    <property type="protein sequence ID" value="KOM49786"/>
    <property type="gene ID" value="LR48_Vigan08g061300"/>
</dbReference>
<reference evidence="3" key="1">
    <citation type="journal article" date="2015" name="Proc. Natl. Acad. Sci. U.S.A.">
        <title>Genome sequencing of adzuki bean (Vigna angularis) provides insight into high starch and low fat accumulation and domestication.</title>
        <authorList>
            <person name="Yang K."/>
            <person name="Tian Z."/>
            <person name="Chen C."/>
            <person name="Luo L."/>
            <person name="Zhao B."/>
            <person name="Wang Z."/>
            <person name="Yu L."/>
            <person name="Li Y."/>
            <person name="Sun Y."/>
            <person name="Li W."/>
            <person name="Chen Y."/>
            <person name="Li Y."/>
            <person name="Zhang Y."/>
            <person name="Ai D."/>
            <person name="Zhao J."/>
            <person name="Shang C."/>
            <person name="Ma Y."/>
            <person name="Wu B."/>
            <person name="Wang M."/>
            <person name="Gao L."/>
            <person name="Sun D."/>
            <person name="Zhang P."/>
            <person name="Guo F."/>
            <person name="Wang W."/>
            <person name="Li Y."/>
            <person name="Wang J."/>
            <person name="Varshney R.K."/>
            <person name="Wang J."/>
            <person name="Ling H.Q."/>
            <person name="Wan P."/>
        </authorList>
    </citation>
    <scope>NUCLEOTIDE SEQUENCE</scope>
    <source>
        <strain evidence="3">cv. Jingnong 6</strain>
    </source>
</reference>
<organism evidence="2 3">
    <name type="scientific">Phaseolus angularis</name>
    <name type="common">Azuki bean</name>
    <name type="synonym">Vigna angularis</name>
    <dbReference type="NCBI Taxonomy" id="3914"/>
    <lineage>
        <taxon>Eukaryota</taxon>
        <taxon>Viridiplantae</taxon>
        <taxon>Streptophyta</taxon>
        <taxon>Embryophyta</taxon>
        <taxon>Tracheophyta</taxon>
        <taxon>Spermatophyta</taxon>
        <taxon>Magnoliopsida</taxon>
        <taxon>eudicotyledons</taxon>
        <taxon>Gunneridae</taxon>
        <taxon>Pentapetalae</taxon>
        <taxon>rosids</taxon>
        <taxon>fabids</taxon>
        <taxon>Fabales</taxon>
        <taxon>Fabaceae</taxon>
        <taxon>Papilionoideae</taxon>
        <taxon>50 kb inversion clade</taxon>
        <taxon>NPAAA clade</taxon>
        <taxon>indigoferoid/millettioid clade</taxon>
        <taxon>Phaseoleae</taxon>
        <taxon>Vigna</taxon>
    </lineage>
</organism>
<evidence type="ECO:0000313" key="3">
    <source>
        <dbReference type="Proteomes" id="UP000053144"/>
    </source>
</evidence>
<proteinExistence type="predicted"/>
<gene>
    <name evidence="2" type="ORF">LR48_Vigan08g061300</name>
</gene>
<evidence type="ECO:0000313" key="2">
    <source>
        <dbReference type="EMBL" id="KOM49786.1"/>
    </source>
</evidence>
<sequence>MEVAIEKMFAVWFSLQMCVYSDVRRWCSVMVEIATASLAAIGGAGGALARGSRRPASIKRRLMEERESSSLTYEEKKEKECSSSAQDVHSRMPIIVEETSLEEESVSMDETMVALEDKPPTPTHEFAIPTPQPNISTTTSTTQ</sequence>
<accession>A0A0L9V465</accession>
<dbReference type="AlphaFoldDB" id="A0A0L9V465"/>
<name>A0A0L9V465_PHAAN</name>
<feature type="region of interest" description="Disordered" evidence="1">
    <location>
        <begin position="43"/>
        <end position="93"/>
    </location>
</feature>
<evidence type="ECO:0000256" key="1">
    <source>
        <dbReference type="SAM" id="MobiDB-lite"/>
    </source>
</evidence>
<feature type="region of interest" description="Disordered" evidence="1">
    <location>
        <begin position="116"/>
        <end position="143"/>
    </location>
</feature>
<feature type="compositionally biased region" description="Polar residues" evidence="1">
    <location>
        <begin position="133"/>
        <end position="143"/>
    </location>
</feature>
<feature type="compositionally biased region" description="Basic residues" evidence="1">
    <location>
        <begin position="51"/>
        <end position="60"/>
    </location>
</feature>
<protein>
    <submittedName>
        <fullName evidence="2">Uncharacterized protein</fullName>
    </submittedName>
</protein>
<dbReference type="Proteomes" id="UP000053144">
    <property type="component" value="Chromosome 8"/>
</dbReference>
<dbReference type="EMBL" id="CM003378">
    <property type="protein sequence ID" value="KOM49786.1"/>
    <property type="molecule type" value="Genomic_DNA"/>
</dbReference>
<feature type="compositionally biased region" description="Basic and acidic residues" evidence="1">
    <location>
        <begin position="61"/>
        <end position="81"/>
    </location>
</feature>